<gene>
    <name evidence="2" type="ORF">C8J55DRAFT_55499</name>
</gene>
<reference evidence="2" key="2">
    <citation type="journal article" date="2023" name="Proc. Natl. Acad. Sci. U.S.A.">
        <title>A global phylogenomic analysis of the shiitake genus Lentinula.</title>
        <authorList>
            <person name="Sierra-Patev S."/>
            <person name="Min B."/>
            <person name="Naranjo-Ortiz M."/>
            <person name="Looney B."/>
            <person name="Konkel Z."/>
            <person name="Slot J.C."/>
            <person name="Sakamoto Y."/>
            <person name="Steenwyk J.L."/>
            <person name="Rokas A."/>
            <person name="Carro J."/>
            <person name="Camarero S."/>
            <person name="Ferreira P."/>
            <person name="Molpeceres G."/>
            <person name="Ruiz-Duenas F.J."/>
            <person name="Serrano A."/>
            <person name="Henrissat B."/>
            <person name="Drula E."/>
            <person name="Hughes K.W."/>
            <person name="Mata J.L."/>
            <person name="Ishikawa N.K."/>
            <person name="Vargas-Isla R."/>
            <person name="Ushijima S."/>
            <person name="Smith C.A."/>
            <person name="Donoghue J."/>
            <person name="Ahrendt S."/>
            <person name="Andreopoulos W."/>
            <person name="He G."/>
            <person name="LaButti K."/>
            <person name="Lipzen A."/>
            <person name="Ng V."/>
            <person name="Riley R."/>
            <person name="Sandor L."/>
            <person name="Barry K."/>
            <person name="Martinez A.T."/>
            <person name="Xiao Y."/>
            <person name="Gibbons J.G."/>
            <person name="Terashima K."/>
            <person name="Grigoriev I.V."/>
            <person name="Hibbett D."/>
        </authorList>
    </citation>
    <scope>NUCLEOTIDE SEQUENCE</scope>
    <source>
        <strain evidence="2">Sp2 HRB7682 ss15</strain>
    </source>
</reference>
<sequence length="192" mass="21157">MDVMYRFRTTIFFVLLFCAVTAFAVPTFEGQYSIGSLIPGLSSLQALREGHSRKSAPRHLNVRPPDAIGNLTITSGAAGTPLFYIHRSRLWRYVNETSIHAVNVVNGTEDAPGTNQIPLQMMLDEQPDGINGGVWKWQGTMLIYQLGSKNNSGVYYDCMLPKGGRGLLTFLQGVPTPRGCSLLTLHGFEHDV</sequence>
<dbReference type="EMBL" id="JANVFS010000014">
    <property type="protein sequence ID" value="KAJ4481524.1"/>
    <property type="molecule type" value="Genomic_DNA"/>
</dbReference>
<evidence type="ECO:0000313" key="2">
    <source>
        <dbReference type="EMBL" id="KAJ4481524.1"/>
    </source>
</evidence>
<protein>
    <submittedName>
        <fullName evidence="2">Uncharacterized protein</fullName>
    </submittedName>
</protein>
<keyword evidence="1" id="KW-0732">Signal</keyword>
<feature type="signal peptide" evidence="1">
    <location>
        <begin position="1"/>
        <end position="24"/>
    </location>
</feature>
<proteinExistence type="predicted"/>
<dbReference type="AlphaFoldDB" id="A0A9W9AFD4"/>
<reference evidence="2" key="1">
    <citation type="submission" date="2022-08" db="EMBL/GenBank/DDBJ databases">
        <authorList>
            <consortium name="DOE Joint Genome Institute"/>
            <person name="Min B."/>
            <person name="Riley R."/>
            <person name="Sierra-Patev S."/>
            <person name="Naranjo-Ortiz M."/>
            <person name="Looney B."/>
            <person name="Konkel Z."/>
            <person name="Slot J.C."/>
            <person name="Sakamoto Y."/>
            <person name="Steenwyk J.L."/>
            <person name="Rokas A."/>
            <person name="Carro J."/>
            <person name="Camarero S."/>
            <person name="Ferreira P."/>
            <person name="Molpeceres G."/>
            <person name="Ruiz-Duenas F.J."/>
            <person name="Serrano A."/>
            <person name="Henrissat B."/>
            <person name="Drula E."/>
            <person name="Hughes K.W."/>
            <person name="Mata J.L."/>
            <person name="Ishikawa N.K."/>
            <person name="Vargas-Isla R."/>
            <person name="Ushijima S."/>
            <person name="Smith C.A."/>
            <person name="Ahrendt S."/>
            <person name="Andreopoulos W."/>
            <person name="He G."/>
            <person name="Labutti K."/>
            <person name="Lipzen A."/>
            <person name="Ng V."/>
            <person name="Sandor L."/>
            <person name="Barry K."/>
            <person name="Martinez A.T."/>
            <person name="Xiao Y."/>
            <person name="Gibbons J.G."/>
            <person name="Terashima K."/>
            <person name="Hibbett D.S."/>
            <person name="Grigoriev I.V."/>
        </authorList>
    </citation>
    <scope>NUCLEOTIDE SEQUENCE</scope>
    <source>
        <strain evidence="2">Sp2 HRB7682 ss15</strain>
    </source>
</reference>
<evidence type="ECO:0000313" key="3">
    <source>
        <dbReference type="Proteomes" id="UP001150238"/>
    </source>
</evidence>
<feature type="chain" id="PRO_5040916976" evidence="1">
    <location>
        <begin position="25"/>
        <end position="192"/>
    </location>
</feature>
<name>A0A9W9AFD4_9AGAR</name>
<organism evidence="2 3">
    <name type="scientific">Lentinula lateritia</name>
    <dbReference type="NCBI Taxonomy" id="40482"/>
    <lineage>
        <taxon>Eukaryota</taxon>
        <taxon>Fungi</taxon>
        <taxon>Dikarya</taxon>
        <taxon>Basidiomycota</taxon>
        <taxon>Agaricomycotina</taxon>
        <taxon>Agaricomycetes</taxon>
        <taxon>Agaricomycetidae</taxon>
        <taxon>Agaricales</taxon>
        <taxon>Marasmiineae</taxon>
        <taxon>Omphalotaceae</taxon>
        <taxon>Lentinula</taxon>
    </lineage>
</organism>
<accession>A0A9W9AFD4</accession>
<evidence type="ECO:0000256" key="1">
    <source>
        <dbReference type="SAM" id="SignalP"/>
    </source>
</evidence>
<dbReference type="Proteomes" id="UP001150238">
    <property type="component" value="Unassembled WGS sequence"/>
</dbReference>
<comment type="caution">
    <text evidence="2">The sequence shown here is derived from an EMBL/GenBank/DDBJ whole genome shotgun (WGS) entry which is preliminary data.</text>
</comment>